<evidence type="ECO:0000256" key="2">
    <source>
        <dbReference type="ARBA" id="ARBA00005179"/>
    </source>
</evidence>
<protein>
    <recommendedName>
        <fullName evidence="12">Cytochrome P450</fullName>
    </recommendedName>
</protein>
<gene>
    <name evidence="10" type="ORF">H072_10593</name>
</gene>
<dbReference type="SUPFAM" id="SSF48264">
    <property type="entry name" value="Cytochrome P450"/>
    <property type="match status" value="1"/>
</dbReference>
<dbReference type="InterPro" id="IPR002401">
    <property type="entry name" value="Cyt_P450_E_grp-I"/>
</dbReference>
<dbReference type="Gene3D" id="1.10.630.10">
    <property type="entry name" value="Cytochrome P450"/>
    <property type="match status" value="1"/>
</dbReference>
<keyword evidence="4 8" id="KW-0479">Metal-binding</keyword>
<dbReference type="EMBL" id="AQGS01001000">
    <property type="protein sequence ID" value="EPS35948.1"/>
    <property type="molecule type" value="Genomic_DNA"/>
</dbReference>
<dbReference type="OMA" id="LHHNDLV"/>
<dbReference type="GO" id="GO:0016705">
    <property type="term" value="F:oxidoreductase activity, acting on paired donors, with incorporation or reduction of molecular oxygen"/>
    <property type="evidence" value="ECO:0007669"/>
    <property type="project" value="InterPro"/>
</dbReference>
<dbReference type="PANTHER" id="PTHR24305:SF107">
    <property type="entry name" value="P450, PUTATIVE (EUROFUNG)-RELATED"/>
    <property type="match status" value="1"/>
</dbReference>
<dbReference type="PRINTS" id="PR00385">
    <property type="entry name" value="P450"/>
</dbReference>
<evidence type="ECO:0008006" key="12">
    <source>
        <dbReference type="Google" id="ProtNLM"/>
    </source>
</evidence>
<keyword evidence="9" id="KW-1133">Transmembrane helix</keyword>
<reference evidence="10 11" key="1">
    <citation type="journal article" date="2013" name="PLoS Genet.">
        <title>Genomic mechanisms accounting for the adaptation to parasitism in nematode-trapping fungi.</title>
        <authorList>
            <person name="Meerupati T."/>
            <person name="Andersson K.M."/>
            <person name="Friman E."/>
            <person name="Kumar D."/>
            <person name="Tunlid A."/>
            <person name="Ahren D."/>
        </authorList>
    </citation>
    <scope>NUCLEOTIDE SEQUENCE [LARGE SCALE GENOMIC DNA]</scope>
    <source>
        <strain evidence="10 11">CBS 200.50</strain>
    </source>
</reference>
<reference evidence="11" key="2">
    <citation type="submission" date="2013-04" db="EMBL/GenBank/DDBJ databases">
        <title>Genomic mechanisms accounting for the adaptation to parasitism in nematode-trapping fungi.</title>
        <authorList>
            <person name="Ahren D.G."/>
        </authorList>
    </citation>
    <scope>NUCLEOTIDE SEQUENCE [LARGE SCALE GENOMIC DNA]</scope>
    <source>
        <strain evidence="11">CBS 200.50</strain>
    </source>
</reference>
<dbReference type="PRINTS" id="PR00463">
    <property type="entry name" value="EP450I"/>
</dbReference>
<keyword evidence="5" id="KW-0560">Oxidoreductase</keyword>
<dbReference type="STRING" id="1284197.S8BA35"/>
<sequence length="536" mass="61525">MDQLTRGLMYLAGVYVLQGTVRFFANLYYWRHRFRSDPDMPQPPHHWLLGHLLVMAEITKELPLDVHPQVHLPFLLEKYGLKDKGVMYLDLWPIGKPMIVVADPNLAHQAAQVHVLDKDNDALDFVLKPLSGPDNLVSASGQIWKFWRTIFNPGFAVQHLMTLVPGIVRDCETFVEIMEKRAKKGEVIDLEKHTTCLTVDIIGRVVLDAELNTQHKPHELVEAFKSQISWLPPVNSYNPWTRWHPFRPIMYWRNQRIMRRVLGDMLDRRFLQRDPMLSSGKRSKPIIDLALETYLKEKGGNIGSMDEEFRTNAITQMLVFIFAGHDTTSSTICYIFHQLSHHPEKMARARKELNDIFGTDHADAARMLTENPLLMNKMEYCTAIIREILRMYPPASSVRAGAKGTYLKDPKTGELYVTEGLTVWLASLPVHVNDNYWDNPREFLPERWLEDEIPKDAWRPFERGPRACIGQELAMIETKVIMALTLRRFDIEAQKQPPPANGVNEVSGEHVYQVLAASAKPKGGMPSVIKLASRII</sequence>
<evidence type="ECO:0000256" key="8">
    <source>
        <dbReference type="PIRSR" id="PIRSR602401-1"/>
    </source>
</evidence>
<dbReference type="GO" id="GO:0004497">
    <property type="term" value="F:monooxygenase activity"/>
    <property type="evidence" value="ECO:0007669"/>
    <property type="project" value="UniProtKB-KW"/>
</dbReference>
<evidence type="ECO:0000256" key="9">
    <source>
        <dbReference type="SAM" id="Phobius"/>
    </source>
</evidence>
<evidence type="ECO:0000256" key="3">
    <source>
        <dbReference type="ARBA" id="ARBA00022617"/>
    </source>
</evidence>
<keyword evidence="3 8" id="KW-0349">Heme</keyword>
<comment type="caution">
    <text evidence="10">The sequence shown here is derived from an EMBL/GenBank/DDBJ whole genome shotgun (WGS) entry which is preliminary data.</text>
</comment>
<keyword evidence="11" id="KW-1185">Reference proteome</keyword>
<organism evidence="10 11">
    <name type="scientific">Dactylellina haptotyla (strain CBS 200.50)</name>
    <name type="common">Nematode-trapping fungus</name>
    <name type="synonym">Monacrosporium haptotylum</name>
    <dbReference type="NCBI Taxonomy" id="1284197"/>
    <lineage>
        <taxon>Eukaryota</taxon>
        <taxon>Fungi</taxon>
        <taxon>Dikarya</taxon>
        <taxon>Ascomycota</taxon>
        <taxon>Pezizomycotina</taxon>
        <taxon>Orbiliomycetes</taxon>
        <taxon>Orbiliales</taxon>
        <taxon>Orbiliaceae</taxon>
        <taxon>Dactylellina</taxon>
    </lineage>
</organism>
<evidence type="ECO:0000313" key="11">
    <source>
        <dbReference type="Proteomes" id="UP000015100"/>
    </source>
</evidence>
<accession>S8BA35</accession>
<dbReference type="CDD" id="cd11051">
    <property type="entry name" value="CYP59-like"/>
    <property type="match status" value="1"/>
</dbReference>
<dbReference type="GO" id="GO:0005506">
    <property type="term" value="F:iron ion binding"/>
    <property type="evidence" value="ECO:0007669"/>
    <property type="project" value="InterPro"/>
</dbReference>
<dbReference type="InterPro" id="IPR001128">
    <property type="entry name" value="Cyt_P450"/>
</dbReference>
<evidence type="ECO:0000256" key="7">
    <source>
        <dbReference type="ARBA" id="ARBA00023033"/>
    </source>
</evidence>
<dbReference type="GO" id="GO:0020037">
    <property type="term" value="F:heme binding"/>
    <property type="evidence" value="ECO:0007669"/>
    <property type="project" value="InterPro"/>
</dbReference>
<keyword evidence="7" id="KW-0503">Monooxygenase</keyword>
<evidence type="ECO:0000313" key="10">
    <source>
        <dbReference type="EMBL" id="EPS35948.1"/>
    </source>
</evidence>
<dbReference type="Pfam" id="PF00067">
    <property type="entry name" value="p450"/>
    <property type="match status" value="1"/>
</dbReference>
<dbReference type="HOGENOM" id="CLU_020492_1_0_1"/>
<comment type="cofactor">
    <cofactor evidence="1 8">
        <name>heme</name>
        <dbReference type="ChEBI" id="CHEBI:30413"/>
    </cofactor>
</comment>
<name>S8BA35_DACHA</name>
<keyword evidence="9" id="KW-0812">Transmembrane</keyword>
<proteinExistence type="predicted"/>
<dbReference type="PANTHER" id="PTHR24305">
    <property type="entry name" value="CYTOCHROME P450"/>
    <property type="match status" value="1"/>
</dbReference>
<feature type="binding site" description="axial binding residue" evidence="8">
    <location>
        <position position="468"/>
    </location>
    <ligand>
        <name>heme</name>
        <dbReference type="ChEBI" id="CHEBI:30413"/>
    </ligand>
    <ligandPart>
        <name>Fe</name>
        <dbReference type="ChEBI" id="CHEBI:18248"/>
    </ligandPart>
</feature>
<evidence type="ECO:0000256" key="5">
    <source>
        <dbReference type="ARBA" id="ARBA00023002"/>
    </source>
</evidence>
<dbReference type="eggNOG" id="KOG0157">
    <property type="taxonomic scope" value="Eukaryota"/>
</dbReference>
<comment type="pathway">
    <text evidence="2">Secondary metabolite biosynthesis.</text>
</comment>
<evidence type="ECO:0000256" key="6">
    <source>
        <dbReference type="ARBA" id="ARBA00023004"/>
    </source>
</evidence>
<feature type="transmembrane region" description="Helical" evidence="9">
    <location>
        <begin position="7"/>
        <end position="30"/>
    </location>
</feature>
<dbReference type="InterPro" id="IPR036396">
    <property type="entry name" value="Cyt_P450_sf"/>
</dbReference>
<evidence type="ECO:0000256" key="1">
    <source>
        <dbReference type="ARBA" id="ARBA00001971"/>
    </source>
</evidence>
<evidence type="ECO:0000256" key="4">
    <source>
        <dbReference type="ARBA" id="ARBA00022723"/>
    </source>
</evidence>
<dbReference type="AlphaFoldDB" id="S8BA35"/>
<dbReference type="Proteomes" id="UP000015100">
    <property type="component" value="Unassembled WGS sequence"/>
</dbReference>
<dbReference type="OrthoDB" id="10029320at2759"/>
<keyword evidence="9" id="KW-0472">Membrane</keyword>
<dbReference type="InterPro" id="IPR050121">
    <property type="entry name" value="Cytochrome_P450_monoxygenase"/>
</dbReference>
<keyword evidence="6 8" id="KW-0408">Iron</keyword>